<organism evidence="2 3">
    <name type="scientific">Candidatus Colimorpha enterica</name>
    <dbReference type="NCBI Taxonomy" id="3083063"/>
    <lineage>
        <taxon>Bacteria</taxon>
        <taxon>Pseudomonadati</taxon>
        <taxon>Bacteroidota</taxon>
        <taxon>Bacteroidia</taxon>
        <taxon>Bacteroidales</taxon>
        <taxon>Candidatus Colimorpha</taxon>
    </lineage>
</organism>
<feature type="compositionally biased region" description="Basic and acidic residues" evidence="1">
    <location>
        <begin position="127"/>
        <end position="150"/>
    </location>
</feature>
<evidence type="ECO:0000313" key="2">
    <source>
        <dbReference type="EMBL" id="MCI5756606.1"/>
    </source>
</evidence>
<evidence type="ECO:0000313" key="3">
    <source>
        <dbReference type="Proteomes" id="UP001139365"/>
    </source>
</evidence>
<dbReference type="Gene3D" id="2.60.40.10">
    <property type="entry name" value="Immunoglobulins"/>
    <property type="match status" value="1"/>
</dbReference>
<evidence type="ECO:0000256" key="1">
    <source>
        <dbReference type="SAM" id="MobiDB-lite"/>
    </source>
</evidence>
<protein>
    <submittedName>
        <fullName evidence="2">Prealbumin-like fold domain-containing protein</fullName>
    </submittedName>
</protein>
<sequence>EACTNPVPAEWAGADNKLVPQKNAEGLYDAATYYAKFESSLADLTIKKSGCNEEIDENQSFIFRIKGNDENTNGIDLKVVIKGNGEITIADLPVGNYTVTEETSWSWRYTPDEASKNVDLEPEGDSVEFKNTRSDDKWLSGDAHKPNKYN</sequence>
<feature type="region of interest" description="Disordered" evidence="1">
    <location>
        <begin position="113"/>
        <end position="150"/>
    </location>
</feature>
<dbReference type="EMBL" id="JALEMU010000168">
    <property type="protein sequence ID" value="MCI5756606.1"/>
    <property type="molecule type" value="Genomic_DNA"/>
</dbReference>
<dbReference type="Proteomes" id="UP001139365">
    <property type="component" value="Unassembled WGS sequence"/>
</dbReference>
<name>A0AAE3FHN0_9BACT</name>
<gene>
    <name evidence="2" type="ORF">MR241_09990</name>
</gene>
<accession>A0AAE3FHN0</accession>
<comment type="caution">
    <text evidence="2">The sequence shown here is derived from an EMBL/GenBank/DDBJ whole genome shotgun (WGS) entry which is preliminary data.</text>
</comment>
<dbReference type="AlphaFoldDB" id="A0AAE3FHN0"/>
<feature type="non-terminal residue" evidence="2">
    <location>
        <position position="1"/>
    </location>
</feature>
<proteinExistence type="predicted"/>
<dbReference type="InterPro" id="IPR013783">
    <property type="entry name" value="Ig-like_fold"/>
</dbReference>
<reference evidence="2 3" key="1">
    <citation type="submission" date="2022-03" db="EMBL/GenBank/DDBJ databases">
        <title>Metagenome-assembled genomes from swine fecal metagenomes.</title>
        <authorList>
            <person name="Holman D.B."/>
            <person name="Kommadath A."/>
        </authorList>
    </citation>
    <scope>NUCLEOTIDE SEQUENCE [LARGE SCALE GENOMIC DNA]</scope>
    <source>
        <strain evidence="2">SUG147</strain>
    </source>
</reference>